<dbReference type="Proteomes" id="UP000827872">
    <property type="component" value="Linkage Group LG06"/>
</dbReference>
<name>A0ACB8FRA1_9SAUR</name>
<keyword evidence="2" id="KW-1185">Reference proteome</keyword>
<comment type="caution">
    <text evidence="1">The sequence shown here is derived from an EMBL/GenBank/DDBJ whole genome shotgun (WGS) entry which is preliminary data.</text>
</comment>
<sequence length="104" mass="11081">MPRPALSPGEFADLLGKRCGMVLSGRGNWGTPEACPVPRGLGVQWHGLKQLRAFPAVPGAAGADWHNLVWLEDLLVIPRAADGDCRGFRQLRVLLAILGSTEAG</sequence>
<proteinExistence type="predicted"/>
<organism evidence="1 2">
    <name type="scientific">Sphaerodactylus townsendi</name>
    <dbReference type="NCBI Taxonomy" id="933632"/>
    <lineage>
        <taxon>Eukaryota</taxon>
        <taxon>Metazoa</taxon>
        <taxon>Chordata</taxon>
        <taxon>Craniata</taxon>
        <taxon>Vertebrata</taxon>
        <taxon>Euteleostomi</taxon>
        <taxon>Lepidosauria</taxon>
        <taxon>Squamata</taxon>
        <taxon>Bifurcata</taxon>
        <taxon>Gekkota</taxon>
        <taxon>Sphaerodactylidae</taxon>
        <taxon>Sphaerodactylus</taxon>
    </lineage>
</organism>
<protein>
    <submittedName>
        <fullName evidence="1">Uncharacterized protein</fullName>
    </submittedName>
</protein>
<dbReference type="EMBL" id="CM037619">
    <property type="protein sequence ID" value="KAH8007879.1"/>
    <property type="molecule type" value="Genomic_DNA"/>
</dbReference>
<gene>
    <name evidence="1" type="ORF">K3G42_026314</name>
</gene>
<evidence type="ECO:0000313" key="1">
    <source>
        <dbReference type="EMBL" id="KAH8007879.1"/>
    </source>
</evidence>
<evidence type="ECO:0000313" key="2">
    <source>
        <dbReference type="Proteomes" id="UP000827872"/>
    </source>
</evidence>
<accession>A0ACB8FRA1</accession>
<reference evidence="1" key="1">
    <citation type="submission" date="2021-08" db="EMBL/GenBank/DDBJ databases">
        <title>The first chromosome-level gecko genome reveals the dynamic sex chromosomes of Neotropical dwarf geckos (Sphaerodactylidae: Sphaerodactylus).</title>
        <authorList>
            <person name="Pinto B.J."/>
            <person name="Keating S.E."/>
            <person name="Gamble T."/>
        </authorList>
    </citation>
    <scope>NUCLEOTIDE SEQUENCE</scope>
    <source>
        <strain evidence="1">TG3544</strain>
    </source>
</reference>